<protein>
    <submittedName>
        <fullName evidence="3">Mannose-6-phosphate isomerase</fullName>
    </submittedName>
</protein>
<dbReference type="InterPro" id="IPR051610">
    <property type="entry name" value="GPI/OXD"/>
</dbReference>
<dbReference type="HOGENOM" id="CLU_137371_2_1_9"/>
<dbReference type="eggNOG" id="COG0662">
    <property type="taxonomic scope" value="Bacteria"/>
</dbReference>
<evidence type="ECO:0000256" key="1">
    <source>
        <dbReference type="ARBA" id="ARBA00022723"/>
    </source>
</evidence>
<dbReference type="Pfam" id="PF07883">
    <property type="entry name" value="Cupin_2"/>
    <property type="match status" value="1"/>
</dbReference>
<evidence type="ECO:0000313" key="4">
    <source>
        <dbReference type="Proteomes" id="UP000005262"/>
    </source>
</evidence>
<name>J7IT01_DESMD</name>
<accession>J7IT01</accession>
<dbReference type="SUPFAM" id="SSF51182">
    <property type="entry name" value="RmlC-like cupins"/>
    <property type="match status" value="1"/>
</dbReference>
<dbReference type="PANTHER" id="PTHR35848">
    <property type="entry name" value="OXALATE-BINDING PROTEIN"/>
    <property type="match status" value="1"/>
</dbReference>
<feature type="domain" description="Cupin type-2" evidence="2">
    <location>
        <begin position="74"/>
        <end position="142"/>
    </location>
</feature>
<reference evidence="3 4" key="1">
    <citation type="journal article" date="2012" name="J. Bacteriol.">
        <title>Complete genome sequences of Desulfosporosinus orientis DSM765T, Desulfosporosinus youngiae DSM17734T, Desulfosporosinus meridiei DSM13257T, and Desulfosporosinus acidiphilus DSM22704T.</title>
        <authorList>
            <person name="Pester M."/>
            <person name="Brambilla E."/>
            <person name="Alazard D."/>
            <person name="Rattei T."/>
            <person name="Weinmaier T."/>
            <person name="Han J."/>
            <person name="Lucas S."/>
            <person name="Lapidus A."/>
            <person name="Cheng J.F."/>
            <person name="Goodwin L."/>
            <person name="Pitluck S."/>
            <person name="Peters L."/>
            <person name="Ovchinnikova G."/>
            <person name="Teshima H."/>
            <person name="Detter J.C."/>
            <person name="Han C.S."/>
            <person name="Tapia R."/>
            <person name="Land M.L."/>
            <person name="Hauser L."/>
            <person name="Kyrpides N.C."/>
            <person name="Ivanova N.N."/>
            <person name="Pagani I."/>
            <person name="Huntmann M."/>
            <person name="Wei C.L."/>
            <person name="Davenport K.W."/>
            <person name="Daligault H."/>
            <person name="Chain P.S."/>
            <person name="Chen A."/>
            <person name="Mavromatis K."/>
            <person name="Markowitz V."/>
            <person name="Szeto E."/>
            <person name="Mikhailova N."/>
            <person name="Pati A."/>
            <person name="Wagner M."/>
            <person name="Woyke T."/>
            <person name="Ollivier B."/>
            <person name="Klenk H.P."/>
            <person name="Spring S."/>
            <person name="Loy A."/>
        </authorList>
    </citation>
    <scope>NUCLEOTIDE SEQUENCE [LARGE SCALE GENOMIC DNA]</scope>
    <source>
        <strain evidence="4">ATCC BAA-275 / DSM 13257 / NCIMB 13706 / S10</strain>
    </source>
</reference>
<dbReference type="InterPro" id="IPR011051">
    <property type="entry name" value="RmlC_Cupin_sf"/>
</dbReference>
<dbReference type="InterPro" id="IPR013096">
    <property type="entry name" value="Cupin_2"/>
</dbReference>
<keyword evidence="4" id="KW-1185">Reference proteome</keyword>
<proteinExistence type="predicted"/>
<sequence length="155" mass="17656">MTDSLVLFEFPFIKGELLKRKQIMTEYSYNKAMEREWRPDMENRVFNLKDLAQFDPNAPQKVLVYQSDKTLGAMWCLEPGQEVFLHQHPNADDVWVCLEGESGLYFAGESQEIKIKKGMAILAKAGQTHGMRNTGTDRFVFIGIAGPVPVETVKL</sequence>
<dbReference type="GO" id="GO:0046872">
    <property type="term" value="F:metal ion binding"/>
    <property type="evidence" value="ECO:0007669"/>
    <property type="project" value="UniProtKB-KW"/>
</dbReference>
<dbReference type="Gene3D" id="2.60.120.10">
    <property type="entry name" value="Jelly Rolls"/>
    <property type="match status" value="1"/>
</dbReference>
<dbReference type="InterPro" id="IPR014710">
    <property type="entry name" value="RmlC-like_jellyroll"/>
</dbReference>
<gene>
    <name evidence="3" type="ordered locus">Desmer_0193</name>
</gene>
<organism evidence="3 4">
    <name type="scientific">Desulfosporosinus meridiei (strain ATCC BAA-275 / DSM 13257 / KCTC 12902 / NCIMB 13706 / S10)</name>
    <dbReference type="NCBI Taxonomy" id="768704"/>
    <lineage>
        <taxon>Bacteria</taxon>
        <taxon>Bacillati</taxon>
        <taxon>Bacillota</taxon>
        <taxon>Clostridia</taxon>
        <taxon>Eubacteriales</taxon>
        <taxon>Desulfitobacteriaceae</taxon>
        <taxon>Desulfosporosinus</taxon>
    </lineage>
</organism>
<dbReference type="PANTHER" id="PTHR35848:SF6">
    <property type="entry name" value="CUPIN TYPE-2 DOMAIN-CONTAINING PROTEIN"/>
    <property type="match status" value="1"/>
</dbReference>
<keyword evidence="1" id="KW-0479">Metal-binding</keyword>
<keyword evidence="3" id="KW-0413">Isomerase</keyword>
<dbReference type="Proteomes" id="UP000005262">
    <property type="component" value="Chromosome"/>
</dbReference>
<reference evidence="4" key="2">
    <citation type="submission" date="2012-08" db="EMBL/GenBank/DDBJ databases">
        <title>Finished genome of Desulfosporosinus meridiei DSM 13257.</title>
        <authorList>
            <person name="Huntemann M."/>
            <person name="Wei C.-L."/>
            <person name="Han J."/>
            <person name="Detter J.C."/>
            <person name="Han C."/>
            <person name="Davenport K."/>
            <person name="Daligault H."/>
            <person name="Erkkila T."/>
            <person name="Gu W."/>
            <person name="Munk A.C.C."/>
            <person name="Teshima H."/>
            <person name="Xu Y."/>
            <person name="Chain P."/>
            <person name="Tapia R."/>
            <person name="Chen A."/>
            <person name="Krypides N."/>
            <person name="Mavromatis K."/>
            <person name="Markowitz V."/>
            <person name="Szeto E."/>
            <person name="Ivanova N."/>
            <person name="Mikhailova N."/>
            <person name="Ovchinnikova G."/>
            <person name="Pagani I."/>
            <person name="Pati A."/>
            <person name="Goodwin L."/>
            <person name="Peters L."/>
            <person name="Pitluck S."/>
            <person name="Woyke T."/>
            <person name="Pester M."/>
            <person name="Spring S."/>
            <person name="Ollivier B."/>
            <person name="Rattei T."/>
            <person name="Klenk H.-P."/>
            <person name="Wagner M."/>
            <person name="Loy A."/>
        </authorList>
    </citation>
    <scope>NUCLEOTIDE SEQUENCE [LARGE SCALE GENOMIC DNA]</scope>
    <source>
        <strain evidence="4">ATCC BAA-275 / DSM 13257 / NCIMB 13706 / S10</strain>
    </source>
</reference>
<evidence type="ECO:0000313" key="3">
    <source>
        <dbReference type="EMBL" id="AFQ42258.1"/>
    </source>
</evidence>
<dbReference type="CDD" id="cd07008">
    <property type="entry name" value="cupin_yp_001338853-like"/>
    <property type="match status" value="1"/>
</dbReference>
<dbReference type="GO" id="GO:0016853">
    <property type="term" value="F:isomerase activity"/>
    <property type="evidence" value="ECO:0007669"/>
    <property type="project" value="UniProtKB-KW"/>
</dbReference>
<dbReference type="STRING" id="768704.Desmer_0193"/>
<dbReference type="KEGG" id="dmi:Desmer_0193"/>
<evidence type="ECO:0000259" key="2">
    <source>
        <dbReference type="Pfam" id="PF07883"/>
    </source>
</evidence>
<dbReference type="AlphaFoldDB" id="J7IT01"/>
<dbReference type="EMBL" id="CP003629">
    <property type="protein sequence ID" value="AFQ42258.1"/>
    <property type="molecule type" value="Genomic_DNA"/>
</dbReference>